<evidence type="ECO:0000313" key="2">
    <source>
        <dbReference type="Proteomes" id="UP000075880"/>
    </source>
</evidence>
<name>A0AAG5DS22_ANOAO</name>
<accession>A0AAG5DS22</accession>
<reference evidence="1" key="1">
    <citation type="submission" date="2024-04" db="UniProtKB">
        <authorList>
            <consortium name="EnsemblMetazoa"/>
        </authorList>
    </citation>
    <scope>IDENTIFICATION</scope>
    <source>
        <strain evidence="1">EBRO</strain>
    </source>
</reference>
<keyword evidence="2" id="KW-1185">Reference proteome</keyword>
<evidence type="ECO:0000313" key="1">
    <source>
        <dbReference type="EnsemblMetazoa" id="ENSAATROPP013599"/>
    </source>
</evidence>
<dbReference type="EnsemblMetazoa" id="ENSAATROPT015104">
    <property type="protein sequence ID" value="ENSAATROPP013599"/>
    <property type="gene ID" value="ENSAATROPG012285"/>
</dbReference>
<dbReference type="AlphaFoldDB" id="A0AAG5DS22"/>
<proteinExistence type="predicted"/>
<organism evidence="1 2">
    <name type="scientific">Anopheles atroparvus</name>
    <name type="common">European mosquito</name>
    <dbReference type="NCBI Taxonomy" id="41427"/>
    <lineage>
        <taxon>Eukaryota</taxon>
        <taxon>Metazoa</taxon>
        <taxon>Ecdysozoa</taxon>
        <taxon>Arthropoda</taxon>
        <taxon>Hexapoda</taxon>
        <taxon>Insecta</taxon>
        <taxon>Pterygota</taxon>
        <taxon>Neoptera</taxon>
        <taxon>Endopterygota</taxon>
        <taxon>Diptera</taxon>
        <taxon>Nematocera</taxon>
        <taxon>Culicoidea</taxon>
        <taxon>Culicidae</taxon>
        <taxon>Anophelinae</taxon>
        <taxon>Anopheles</taxon>
    </lineage>
</organism>
<sequence>MPIRARSNCSIAIRIPSPTVPSTLASGTCTFSRLRSHVEVPRMPSLSSGGPRISPFKLPSSKSTRNAVIPLYLSDGSTVAKTTAATASTPEVTHALVPFSIQLPFAPFFALVVMAATSEPASISLSAKAPIVFLLYLLKNPFFCSSVPRRSNRLA</sequence>
<protein>
    <submittedName>
        <fullName evidence="1">Uncharacterized protein</fullName>
    </submittedName>
</protein>
<dbReference type="Proteomes" id="UP000075880">
    <property type="component" value="Unassembled WGS sequence"/>
</dbReference>